<dbReference type="GO" id="GO:0005525">
    <property type="term" value="F:GTP binding"/>
    <property type="evidence" value="ECO:0007669"/>
    <property type="project" value="UniProtKB-UniRule"/>
</dbReference>
<evidence type="ECO:0000256" key="4">
    <source>
        <dbReference type="ARBA" id="ARBA00022884"/>
    </source>
</evidence>
<dbReference type="Gene3D" id="1.10.260.30">
    <property type="entry name" value="Signal recognition particle, SRP54 subunit, M-domain"/>
    <property type="match status" value="1"/>
</dbReference>
<feature type="binding site" evidence="9">
    <location>
        <begin position="190"/>
        <end position="194"/>
    </location>
    <ligand>
        <name>GTP</name>
        <dbReference type="ChEBI" id="CHEBI:37565"/>
    </ligand>
</feature>
<evidence type="ECO:0000259" key="10">
    <source>
        <dbReference type="PROSITE" id="PS00300"/>
    </source>
</evidence>
<dbReference type="InterPro" id="IPR004780">
    <property type="entry name" value="SRP"/>
</dbReference>
<dbReference type="AlphaFoldDB" id="A0A1Y0I4Y8"/>
<protein>
    <recommendedName>
        <fullName evidence="9">Signal recognition particle protein</fullName>
        <ecNumber evidence="9">3.6.5.4</ecNumber>
    </recommendedName>
    <alternativeName>
        <fullName evidence="9">Fifty-four homolog</fullName>
    </alternativeName>
</protein>
<keyword evidence="6 9" id="KW-0733">Signal recognition particle</keyword>
<dbReference type="PANTHER" id="PTHR11564:SF5">
    <property type="entry name" value="SIGNAL RECOGNITION PARTICLE SUBUNIT SRP54"/>
    <property type="match status" value="1"/>
</dbReference>
<dbReference type="SUPFAM" id="SSF47446">
    <property type="entry name" value="Signal peptide-binding domain"/>
    <property type="match status" value="1"/>
</dbReference>
<keyword evidence="7 9" id="KW-0687">Ribonucleoprotein</keyword>
<dbReference type="InterPro" id="IPR013822">
    <property type="entry name" value="Signal_recog_particl_SRP54_hlx"/>
</dbReference>
<accession>A0A1Y0I4Y8</accession>
<evidence type="ECO:0000256" key="8">
    <source>
        <dbReference type="ARBA" id="ARBA00048027"/>
    </source>
</evidence>
<dbReference type="NCBIfam" id="TIGR00959">
    <property type="entry name" value="ffh"/>
    <property type="match status" value="1"/>
</dbReference>
<dbReference type="InterPro" id="IPR022941">
    <property type="entry name" value="SRP54"/>
</dbReference>
<dbReference type="PANTHER" id="PTHR11564">
    <property type="entry name" value="SIGNAL RECOGNITION PARTICLE 54K PROTEIN SRP54"/>
    <property type="match status" value="1"/>
</dbReference>
<dbReference type="InterPro" id="IPR004125">
    <property type="entry name" value="Signal_recog_particle_SRP54_M"/>
</dbReference>
<feature type="binding site" evidence="9">
    <location>
        <begin position="248"/>
        <end position="251"/>
    </location>
    <ligand>
        <name>GTP</name>
        <dbReference type="ChEBI" id="CHEBI:37565"/>
    </ligand>
</feature>
<dbReference type="SMART" id="SM00963">
    <property type="entry name" value="SRP54_N"/>
    <property type="match status" value="1"/>
</dbReference>
<dbReference type="GO" id="GO:0008312">
    <property type="term" value="F:7S RNA binding"/>
    <property type="evidence" value="ECO:0007669"/>
    <property type="project" value="InterPro"/>
</dbReference>
<dbReference type="Pfam" id="PF02978">
    <property type="entry name" value="SRP_SPB"/>
    <property type="match status" value="1"/>
</dbReference>
<keyword evidence="9" id="KW-0963">Cytoplasm</keyword>
<comment type="function">
    <text evidence="9">Involved in targeting and insertion of nascent membrane proteins into the cytoplasmic membrane. Binds to the hydrophobic signal sequence of the ribosome-nascent chain (RNC) as it emerges from the ribosomes. The SRP-RNC complex is then targeted to the cytoplasmic membrane where it interacts with the SRP receptor FtsY. Interaction with FtsY leads to the transfer of the RNC complex to the Sec translocase for insertion into the membrane, the hydrolysis of GTP by both Ffh and FtsY, and the dissociation of the SRP-FtsY complex into the individual components.</text>
</comment>
<dbReference type="Pfam" id="PF00448">
    <property type="entry name" value="SRP54"/>
    <property type="match status" value="1"/>
</dbReference>
<gene>
    <name evidence="9" type="primary">ffh</name>
    <name evidence="11" type="ORF">OLMES_1218</name>
</gene>
<dbReference type="InterPro" id="IPR036891">
    <property type="entry name" value="Signal_recog_part_SRP54_M_sf"/>
</dbReference>
<dbReference type="Pfam" id="PF02881">
    <property type="entry name" value="SRP54_N"/>
    <property type="match status" value="1"/>
</dbReference>
<reference evidence="11 12" key="1">
    <citation type="submission" date="2017-05" db="EMBL/GenBank/DDBJ databases">
        <title>Genomic insights into alkan degradation activity of Oleiphilus messinensis.</title>
        <authorList>
            <person name="Kozyavkin S.A."/>
            <person name="Slesarev A.I."/>
            <person name="Golyshin P.N."/>
            <person name="Korzhenkov A."/>
            <person name="Golyshina O.N."/>
            <person name="Toshchakov S.V."/>
        </authorList>
    </citation>
    <scope>NUCLEOTIDE SEQUENCE [LARGE SCALE GENOMIC DNA]</scope>
    <source>
        <strain evidence="11 12">ME102</strain>
    </source>
</reference>
<evidence type="ECO:0000256" key="3">
    <source>
        <dbReference type="ARBA" id="ARBA00022801"/>
    </source>
</evidence>
<dbReference type="GO" id="GO:0048500">
    <property type="term" value="C:signal recognition particle"/>
    <property type="evidence" value="ECO:0007669"/>
    <property type="project" value="UniProtKB-UniRule"/>
</dbReference>
<evidence type="ECO:0000313" key="12">
    <source>
        <dbReference type="Proteomes" id="UP000196027"/>
    </source>
</evidence>
<dbReference type="EMBL" id="CP021425">
    <property type="protein sequence ID" value="ARU55300.1"/>
    <property type="molecule type" value="Genomic_DNA"/>
</dbReference>
<keyword evidence="3 9" id="KW-0378">Hydrolase</keyword>
<evidence type="ECO:0000256" key="2">
    <source>
        <dbReference type="ARBA" id="ARBA00022741"/>
    </source>
</evidence>
<keyword evidence="5 9" id="KW-0342">GTP-binding</keyword>
<dbReference type="SUPFAM" id="SSF52540">
    <property type="entry name" value="P-loop containing nucleoside triphosphate hydrolases"/>
    <property type="match status" value="1"/>
</dbReference>
<keyword evidence="2 9" id="KW-0547">Nucleotide-binding</keyword>
<dbReference type="PROSITE" id="PS00300">
    <property type="entry name" value="SRP54"/>
    <property type="match status" value="1"/>
</dbReference>
<keyword evidence="12" id="KW-1185">Reference proteome</keyword>
<dbReference type="GO" id="GO:0006614">
    <property type="term" value="P:SRP-dependent cotranslational protein targeting to membrane"/>
    <property type="evidence" value="ECO:0007669"/>
    <property type="project" value="InterPro"/>
</dbReference>
<dbReference type="CDD" id="cd18539">
    <property type="entry name" value="SRP_G"/>
    <property type="match status" value="1"/>
</dbReference>
<feature type="domain" description="SRP54-type proteins GTP-binding" evidence="10">
    <location>
        <begin position="269"/>
        <end position="282"/>
    </location>
</feature>
<dbReference type="FunFam" id="3.40.50.300:FF:000022">
    <property type="entry name" value="Signal recognition particle 54 kDa subunit"/>
    <property type="match status" value="1"/>
</dbReference>
<comment type="domain">
    <text evidence="9">Composed of three domains: the N-terminal N domain, which is responsible for interactions with the ribosome, the central G domain, which binds GTP, and the C-terminal M domain, which binds the RNA and the signal sequence of the RNC.</text>
</comment>
<dbReference type="InterPro" id="IPR027417">
    <property type="entry name" value="P-loop_NTPase"/>
</dbReference>
<sequence length="459" mass="50263">MFENLTDRLSDSLRKITGQAKLTEDNIKDALREVRMALLEADVALPVVKSFIEDVKNRAVGQEVQRSLTPGQEFVKVVNAELVKVMGEACEDLKLNTQPPAVVLMAGLQGAGKTTSVAKLARFLKERRKKSVLVASADIYRPAAIKQLETLAGDVKATFFPSSSDQDPVDIAEGAIAEAKRKFIDVVIIDTAGRLHIDADMMTEIKRLHSAINPIETLFVVDSMTGQDAANTAKAFNDALPLTGVILTKADGDARGGAALSVRAITGKPIKFMGMGEKTDALEPFHPDRIASRILGMGDVMSLIEEAERKLDKGKAEKLTKKIKKGKSFDLEDFRDQLMQMKNMGGMAGLLDKLPGMGQIGKMAQEHVNDKMLTQMEAMINSMTPQERSFPDVISNSRKKRIALGSGTQIQDINRLLKQHKQMQKMMKKFSKKGSMANMMRGMKGMMPPGGGFPPMGRM</sequence>
<dbReference type="EC" id="3.6.5.4" evidence="9"/>
<dbReference type="OrthoDB" id="9804720at2"/>
<evidence type="ECO:0000256" key="6">
    <source>
        <dbReference type="ARBA" id="ARBA00023135"/>
    </source>
</evidence>
<evidence type="ECO:0000256" key="9">
    <source>
        <dbReference type="HAMAP-Rule" id="MF_00306"/>
    </source>
</evidence>
<dbReference type="Gene3D" id="1.20.120.140">
    <property type="entry name" value="Signal recognition particle SRP54, nucleotide-binding domain"/>
    <property type="match status" value="1"/>
</dbReference>
<comment type="similarity">
    <text evidence="1 9">Belongs to the GTP-binding SRP family. SRP54 subfamily.</text>
</comment>
<dbReference type="HAMAP" id="MF_00306">
    <property type="entry name" value="SRP54"/>
    <property type="match status" value="1"/>
</dbReference>
<evidence type="ECO:0000313" key="11">
    <source>
        <dbReference type="EMBL" id="ARU55300.1"/>
    </source>
</evidence>
<comment type="catalytic activity">
    <reaction evidence="8 9">
        <text>GTP + H2O = GDP + phosphate + H(+)</text>
        <dbReference type="Rhea" id="RHEA:19669"/>
        <dbReference type="ChEBI" id="CHEBI:15377"/>
        <dbReference type="ChEBI" id="CHEBI:15378"/>
        <dbReference type="ChEBI" id="CHEBI:37565"/>
        <dbReference type="ChEBI" id="CHEBI:43474"/>
        <dbReference type="ChEBI" id="CHEBI:58189"/>
        <dbReference type="EC" id="3.6.5.4"/>
    </reaction>
</comment>
<dbReference type="SMART" id="SM00382">
    <property type="entry name" value="AAA"/>
    <property type="match status" value="1"/>
</dbReference>
<evidence type="ECO:0000256" key="5">
    <source>
        <dbReference type="ARBA" id="ARBA00023134"/>
    </source>
</evidence>
<evidence type="ECO:0000256" key="7">
    <source>
        <dbReference type="ARBA" id="ARBA00023274"/>
    </source>
</evidence>
<dbReference type="Gene3D" id="3.40.50.300">
    <property type="entry name" value="P-loop containing nucleotide triphosphate hydrolases"/>
    <property type="match status" value="1"/>
</dbReference>
<comment type="subunit">
    <text evidence="9">Part of the signal recognition particle protein translocation system, which is composed of SRP and FtsY. SRP is a ribonucleoprotein composed of Ffh and a 4.5S RNA molecule.</text>
</comment>
<keyword evidence="4 9" id="KW-0694">RNA-binding</keyword>
<comment type="subcellular location">
    <subcellularLocation>
        <location evidence="9">Cytoplasm</location>
    </subcellularLocation>
    <text evidence="9">The SRP-RNC complex is targeted to the cytoplasmic membrane.</text>
</comment>
<name>A0A1Y0I4Y8_9GAMM</name>
<dbReference type="InterPro" id="IPR042101">
    <property type="entry name" value="SRP54_N_sf"/>
</dbReference>
<dbReference type="GO" id="GO:0003924">
    <property type="term" value="F:GTPase activity"/>
    <property type="evidence" value="ECO:0007669"/>
    <property type="project" value="UniProtKB-UniRule"/>
</dbReference>
<dbReference type="Proteomes" id="UP000196027">
    <property type="component" value="Chromosome"/>
</dbReference>
<organism evidence="11 12">
    <name type="scientific">Oleiphilus messinensis</name>
    <dbReference type="NCBI Taxonomy" id="141451"/>
    <lineage>
        <taxon>Bacteria</taxon>
        <taxon>Pseudomonadati</taxon>
        <taxon>Pseudomonadota</taxon>
        <taxon>Gammaproteobacteria</taxon>
        <taxon>Oceanospirillales</taxon>
        <taxon>Oleiphilaceae</taxon>
        <taxon>Oleiphilus</taxon>
    </lineage>
</organism>
<dbReference type="SMART" id="SM00962">
    <property type="entry name" value="SRP54"/>
    <property type="match status" value="1"/>
</dbReference>
<proteinExistence type="inferred from homology"/>
<dbReference type="KEGG" id="ome:OLMES_1218"/>
<evidence type="ECO:0000256" key="1">
    <source>
        <dbReference type="ARBA" id="ARBA00005450"/>
    </source>
</evidence>
<dbReference type="InterPro" id="IPR000897">
    <property type="entry name" value="SRP54_GTPase_dom"/>
</dbReference>
<feature type="binding site" evidence="9">
    <location>
        <begin position="107"/>
        <end position="114"/>
    </location>
    <ligand>
        <name>GTP</name>
        <dbReference type="ChEBI" id="CHEBI:37565"/>
    </ligand>
</feature>
<dbReference type="InterPro" id="IPR003593">
    <property type="entry name" value="AAA+_ATPase"/>
</dbReference>
<dbReference type="RefSeq" id="WP_087460422.1">
    <property type="nucleotide sequence ID" value="NZ_CP021425.1"/>
</dbReference>